<dbReference type="PROSITE" id="PS51257">
    <property type="entry name" value="PROKAR_LIPOPROTEIN"/>
    <property type="match status" value="1"/>
</dbReference>
<dbReference type="InterPro" id="IPR013783">
    <property type="entry name" value="Ig-like_fold"/>
</dbReference>
<dbReference type="Gene3D" id="2.60.120.260">
    <property type="entry name" value="Galactose-binding domain-like"/>
    <property type="match status" value="1"/>
</dbReference>
<feature type="domain" description="Beta-mannosidase-like galactose-binding" evidence="17">
    <location>
        <begin position="38"/>
        <end position="217"/>
    </location>
</feature>
<keyword evidence="9" id="KW-0326">Glycosidase</keyword>
<evidence type="ECO:0000313" key="19">
    <source>
        <dbReference type="Proteomes" id="UP000598350"/>
    </source>
</evidence>
<evidence type="ECO:0000256" key="6">
    <source>
        <dbReference type="ARBA" id="ARBA00022525"/>
    </source>
</evidence>
<keyword evidence="7 18" id="KW-0378">Hydrolase</keyword>
<dbReference type="GO" id="GO:0016787">
    <property type="term" value="F:hydrolase activity"/>
    <property type="evidence" value="ECO:0007669"/>
    <property type="project" value="UniProtKB-KW"/>
</dbReference>
<dbReference type="SUPFAM" id="SSF49303">
    <property type="entry name" value="beta-Galactosidase/glucuronidase domain"/>
    <property type="match status" value="3"/>
</dbReference>
<evidence type="ECO:0000256" key="7">
    <source>
        <dbReference type="ARBA" id="ARBA00022801"/>
    </source>
</evidence>
<reference evidence="18 19" key="1">
    <citation type="submission" date="2020-05" db="EMBL/GenBank/DDBJ databases">
        <title>The draft genome sequence of Maribacter arenosus CAU 1321.</title>
        <authorList>
            <person name="Mu L."/>
        </authorList>
    </citation>
    <scope>NUCLEOTIDE SEQUENCE [LARGE SCALE GENOMIC DNA]</scope>
    <source>
        <strain evidence="18 19">CAU 1321</strain>
    </source>
</reference>
<keyword evidence="6" id="KW-0964">Secreted</keyword>
<keyword evidence="19" id="KW-1185">Reference proteome</keyword>
<dbReference type="InterPro" id="IPR041447">
    <property type="entry name" value="Mannosidase_ig"/>
</dbReference>
<evidence type="ECO:0000259" key="17">
    <source>
        <dbReference type="Pfam" id="PF22666"/>
    </source>
</evidence>
<evidence type="ECO:0000256" key="1">
    <source>
        <dbReference type="ARBA" id="ARBA00000829"/>
    </source>
</evidence>
<feature type="signal peptide" evidence="13">
    <location>
        <begin position="1"/>
        <end position="28"/>
    </location>
</feature>
<accession>A0ABR7VBU8</accession>
<dbReference type="Pfam" id="PF17753">
    <property type="entry name" value="Ig_mannosidase"/>
    <property type="match status" value="1"/>
</dbReference>
<evidence type="ECO:0000256" key="12">
    <source>
        <dbReference type="ARBA" id="ARBA00041614"/>
    </source>
</evidence>
<evidence type="ECO:0000259" key="14">
    <source>
        <dbReference type="Pfam" id="PF00703"/>
    </source>
</evidence>
<evidence type="ECO:0000256" key="11">
    <source>
        <dbReference type="ARBA" id="ARBA00041069"/>
    </source>
</evidence>
<dbReference type="InterPro" id="IPR008979">
    <property type="entry name" value="Galactose-bd-like_sf"/>
</dbReference>
<dbReference type="Gene3D" id="2.60.40.10">
    <property type="entry name" value="Immunoglobulins"/>
    <property type="match status" value="3"/>
</dbReference>
<evidence type="ECO:0000256" key="2">
    <source>
        <dbReference type="ARBA" id="ARBA00004613"/>
    </source>
</evidence>
<keyword evidence="8" id="KW-0325">Glycoprotein</keyword>
<proteinExistence type="inferred from homology"/>
<comment type="catalytic activity">
    <reaction evidence="1">
        <text>Hydrolysis of terminal, non-reducing beta-D-mannose residues in beta-D-mannosides.</text>
        <dbReference type="EC" id="3.2.1.25"/>
    </reaction>
</comment>
<protein>
    <recommendedName>
        <fullName evidence="11">Beta-mannosidase B</fullName>
        <ecNumber evidence="5">3.2.1.25</ecNumber>
    </recommendedName>
    <alternativeName>
        <fullName evidence="12">Mannanase B</fullName>
    </alternativeName>
</protein>
<dbReference type="InterPro" id="IPR006102">
    <property type="entry name" value="Ig-like_GH2"/>
</dbReference>
<evidence type="ECO:0000256" key="4">
    <source>
        <dbReference type="ARBA" id="ARBA00011738"/>
    </source>
</evidence>
<dbReference type="InterPro" id="IPR054593">
    <property type="entry name" value="Beta-mannosidase-like_N2"/>
</dbReference>
<dbReference type="Proteomes" id="UP000598350">
    <property type="component" value="Unassembled WGS sequence"/>
</dbReference>
<dbReference type="InterPro" id="IPR041625">
    <property type="entry name" value="Beta-mannosidase_Ig"/>
</dbReference>
<sequence length="864" mass="100193">MRRTTKFRQTLFFIMATLLLSSCGNKPAVLEIDLNQNWTFKKVQDTLWNKATVPGTVHTDLIDIGEIPNPYYRLNEHDLQWIDKENWEYKTLIKVSKEVLAKERIELHFSGLDTYSKIYLNDSLILQTDNMFRNYTVEVKPLLQLGDNRIHILLESPINKGLEKYDALGYKIPVSDNDLSKIGKVEGEKQVSIFTRKAGYHFGWDWGPRLVTSGIWRPIKLRSYNHHKIDDLFIQQEAIGEKANLTAHIELSATEINDKSKIEILVNDSIVKTQEVALEVGKNNFNIPFEIENPQLWWPNGMGAQVLYTIEAQVVSDSYVDKKAHKIGLRTIELVREPDAIGASFFFKVNGHPVFMKGANYIPQDVFLPRAKQAEYEHILSSAKEANMNMLRVWGGGIYEDDMFYQMCDEKGLLVWQDFMFACAMFPGDPSFLDNVRQEAIDNVKRLRNHTSIALWCGNNEILSAWENWGWKNQVAQEQSKPIADTIWKAYDDIFHKILPEVVQEFNNSRAYWPSSPGSDFGKKESLEKGDAHYWMVWWGKEPFDKYTTEIPRFMSEYGFQSFPELSTVEKYTQPKDHDIYSEVMTSHQRSSIGNVTIEEYMLRHYKKPKDFASFLYVSQLLQAHGVNVGIEAHRRNRERCMGSLYWQINDCWPVASWSSIDYYGKWKALQYKAKKSFKNFLISNEDKADRLNVFIVSDSLKSINAKLKIRLLDFEGNELNQWEEEVVVAPNTSQQYVTLLKNDFLKGKDSENILLHEALYVGDKIQTENIHYLSPFKQLDFPDPELSFTVKENPDVFEVTLNTKKLAKDVFLSSGFIANFSDNYFDMLPNTQKTVTIKKTKREDLESFKSKLSILTLTDSFTD</sequence>
<evidence type="ECO:0000259" key="16">
    <source>
        <dbReference type="Pfam" id="PF17786"/>
    </source>
</evidence>
<dbReference type="Pfam" id="PF00703">
    <property type="entry name" value="Glyco_hydro_2"/>
    <property type="match status" value="1"/>
</dbReference>
<dbReference type="InterPro" id="IPR036156">
    <property type="entry name" value="Beta-gal/glucu_dom_sf"/>
</dbReference>
<name>A0ABR7VBU8_9FLAO</name>
<gene>
    <name evidence="18" type="ORF">HPE63_06450</name>
</gene>
<evidence type="ECO:0000256" key="9">
    <source>
        <dbReference type="ARBA" id="ARBA00023295"/>
    </source>
</evidence>
<evidence type="ECO:0000256" key="3">
    <source>
        <dbReference type="ARBA" id="ARBA00004740"/>
    </source>
</evidence>
<dbReference type="Gene3D" id="3.20.20.80">
    <property type="entry name" value="Glycosidases"/>
    <property type="match status" value="1"/>
</dbReference>
<organism evidence="18 19">
    <name type="scientific">Maribacter arenosus</name>
    <dbReference type="NCBI Taxonomy" id="1854708"/>
    <lineage>
        <taxon>Bacteria</taxon>
        <taxon>Pseudomonadati</taxon>
        <taxon>Bacteroidota</taxon>
        <taxon>Flavobacteriia</taxon>
        <taxon>Flavobacteriales</taxon>
        <taxon>Flavobacteriaceae</taxon>
        <taxon>Maribacter</taxon>
    </lineage>
</organism>
<feature type="domain" description="Mannosidase Ig/CBM-like" evidence="16">
    <location>
        <begin position="691"/>
        <end position="778"/>
    </location>
</feature>
<evidence type="ECO:0000256" key="5">
    <source>
        <dbReference type="ARBA" id="ARBA00012754"/>
    </source>
</evidence>
<comment type="pathway">
    <text evidence="3">Glycan metabolism; N-glycan degradation.</text>
</comment>
<dbReference type="InterPro" id="IPR017853">
    <property type="entry name" value="GH"/>
</dbReference>
<feature type="chain" id="PRO_5047013111" description="Beta-mannosidase B" evidence="13">
    <location>
        <begin position="29"/>
        <end position="864"/>
    </location>
</feature>
<keyword evidence="13" id="KW-0732">Signal</keyword>
<evidence type="ECO:0000256" key="10">
    <source>
        <dbReference type="ARBA" id="ARBA00038429"/>
    </source>
</evidence>
<evidence type="ECO:0000313" key="18">
    <source>
        <dbReference type="EMBL" id="MBD0850305.1"/>
    </source>
</evidence>
<dbReference type="InterPro" id="IPR050887">
    <property type="entry name" value="Beta-mannosidase_GH2"/>
</dbReference>
<evidence type="ECO:0000256" key="13">
    <source>
        <dbReference type="SAM" id="SignalP"/>
    </source>
</evidence>
<comment type="subunit">
    <text evidence="4">Homodimer.</text>
</comment>
<dbReference type="SUPFAM" id="SSF51445">
    <property type="entry name" value="(Trans)glycosidases"/>
    <property type="match status" value="1"/>
</dbReference>
<comment type="caution">
    <text evidence="18">The sequence shown here is derived from an EMBL/GenBank/DDBJ whole genome shotgun (WGS) entry which is preliminary data.</text>
</comment>
<dbReference type="Pfam" id="PF17786">
    <property type="entry name" value="Mannosidase_ig"/>
    <property type="match status" value="1"/>
</dbReference>
<feature type="domain" description="Glycoside hydrolase family 2 immunoglobulin-like beta-sandwich" evidence="14">
    <location>
        <begin position="228"/>
        <end position="330"/>
    </location>
</feature>
<evidence type="ECO:0000256" key="8">
    <source>
        <dbReference type="ARBA" id="ARBA00023180"/>
    </source>
</evidence>
<comment type="similarity">
    <text evidence="10">Belongs to the glycosyl hydrolase 2 family. Beta-mannosidase B subfamily.</text>
</comment>
<dbReference type="SUPFAM" id="SSF49785">
    <property type="entry name" value="Galactose-binding domain-like"/>
    <property type="match status" value="1"/>
</dbReference>
<dbReference type="EMBL" id="JABTCG010000002">
    <property type="protein sequence ID" value="MBD0850305.1"/>
    <property type="molecule type" value="Genomic_DNA"/>
</dbReference>
<dbReference type="PANTHER" id="PTHR43730:SF1">
    <property type="entry name" value="BETA-MANNOSIDASE"/>
    <property type="match status" value="1"/>
</dbReference>
<dbReference type="EC" id="3.2.1.25" evidence="5"/>
<evidence type="ECO:0000259" key="15">
    <source>
        <dbReference type="Pfam" id="PF17753"/>
    </source>
</evidence>
<dbReference type="PANTHER" id="PTHR43730">
    <property type="entry name" value="BETA-MANNOSIDASE"/>
    <property type="match status" value="1"/>
</dbReference>
<dbReference type="Pfam" id="PF22666">
    <property type="entry name" value="Glyco_hydro_2_N2"/>
    <property type="match status" value="1"/>
</dbReference>
<feature type="domain" description="Beta-mannosidase Ig-fold" evidence="15">
    <location>
        <begin position="782"/>
        <end position="860"/>
    </location>
</feature>
<comment type="subcellular location">
    <subcellularLocation>
        <location evidence="2">Secreted</location>
    </subcellularLocation>
</comment>